<evidence type="ECO:0000313" key="3">
    <source>
        <dbReference type="Proteomes" id="UP000472372"/>
    </source>
</evidence>
<feature type="compositionally biased region" description="Basic and acidic residues" evidence="1">
    <location>
        <begin position="168"/>
        <end position="178"/>
    </location>
</feature>
<feature type="region of interest" description="Disordered" evidence="1">
    <location>
        <begin position="18"/>
        <end position="38"/>
    </location>
</feature>
<evidence type="ECO:0000313" key="2">
    <source>
        <dbReference type="EMBL" id="CAE7188823.1"/>
    </source>
</evidence>
<dbReference type="Proteomes" id="UP000472372">
    <property type="component" value="Chromosome 6"/>
</dbReference>
<dbReference type="AlphaFoldDB" id="A0A6S6W6D7"/>
<reference evidence="2" key="1">
    <citation type="submission" date="2021-02" db="EMBL/GenBank/DDBJ databases">
        <authorList>
            <person name="Syme A R."/>
            <person name="Syme A R."/>
            <person name="Moolhuijzen P."/>
        </authorList>
    </citation>
    <scope>NUCLEOTIDE SEQUENCE</scope>
    <source>
        <strain evidence="2">W1-1</strain>
    </source>
</reference>
<protein>
    <submittedName>
        <fullName evidence="2">Uncharacterized protein</fullName>
    </submittedName>
</protein>
<feature type="compositionally biased region" description="Pro residues" evidence="1">
    <location>
        <begin position="29"/>
        <end position="38"/>
    </location>
</feature>
<feature type="compositionally biased region" description="Basic and acidic residues" evidence="1">
    <location>
        <begin position="184"/>
        <end position="210"/>
    </location>
</feature>
<feature type="region of interest" description="Disordered" evidence="1">
    <location>
        <begin position="163"/>
        <end position="210"/>
    </location>
</feature>
<sequence length="253" mass="28810">MLPLTLTVYQSCSITMPSKKKLERTGPPDRQPVGPPPKPYSVNNKWYMLVRLLSPGTIPAQPDIDTCYKFYLSDLEQFSKVEFVNYKYDIYGTPLRDDTGALFAAKAGVREEGGGEVKILSVIEDGEDGRKAELVRDIPRHVLDYKLFLKREKDWALGGVREVQNSEQDERRKGREAEETQGGKGKEKAQLGRRDEDPVESQLKDGEEEMRFTRDDGVNVWFGIVEMFVRYKNAVGDTRPAPGIPRPWVLNQQ</sequence>
<dbReference type="EMBL" id="HG992982">
    <property type="protein sequence ID" value="CAE7188823.1"/>
    <property type="molecule type" value="Genomic_DNA"/>
</dbReference>
<proteinExistence type="predicted"/>
<organism evidence="2 3">
    <name type="scientific">Pyrenophora teres f. teres</name>
    <dbReference type="NCBI Taxonomy" id="97479"/>
    <lineage>
        <taxon>Eukaryota</taxon>
        <taxon>Fungi</taxon>
        <taxon>Dikarya</taxon>
        <taxon>Ascomycota</taxon>
        <taxon>Pezizomycotina</taxon>
        <taxon>Dothideomycetes</taxon>
        <taxon>Pleosporomycetidae</taxon>
        <taxon>Pleosporales</taxon>
        <taxon>Pleosporineae</taxon>
        <taxon>Pleosporaceae</taxon>
        <taxon>Pyrenophora</taxon>
    </lineage>
</organism>
<gene>
    <name evidence="2" type="ORF">PTTW11_07382</name>
</gene>
<evidence type="ECO:0000256" key="1">
    <source>
        <dbReference type="SAM" id="MobiDB-lite"/>
    </source>
</evidence>
<accession>A0A6S6W6D7</accession>
<name>A0A6S6W6D7_9PLEO</name>